<dbReference type="InterPro" id="IPR050765">
    <property type="entry name" value="Riboflavin_Biosynth_HTPR"/>
</dbReference>
<feature type="domain" description="Bacterial bifunctional deaminase-reductase C-terminal" evidence="4">
    <location>
        <begin position="4"/>
        <end position="216"/>
    </location>
</feature>
<dbReference type="SUPFAM" id="SSF53597">
    <property type="entry name" value="Dihydrofolate reductase-like"/>
    <property type="match status" value="1"/>
</dbReference>
<dbReference type="GO" id="GO:0008703">
    <property type="term" value="F:5-amino-6-(5-phosphoribosylamino)uracil reductase activity"/>
    <property type="evidence" value="ECO:0007669"/>
    <property type="project" value="UniProtKB-EC"/>
</dbReference>
<protein>
    <submittedName>
        <fullName evidence="5">5-amino-6-(5-phosphoribosylamino)uracil reductase</fullName>
        <ecNumber evidence="5">1.1.1.193</ecNumber>
    </submittedName>
</protein>
<proteinExistence type="predicted"/>
<dbReference type="Gene3D" id="3.40.430.10">
    <property type="entry name" value="Dihydrofolate Reductase, subunit A"/>
    <property type="match status" value="1"/>
</dbReference>
<sequence length="228" mass="24454">MKLPYVVLSAAVSIDGYLDDAGVKRLLLSCPEDFDRVDAVRADADAVLVGANTIRRDNPRLIVHSEQRRAQRSARGLPAHPMKVVVTGSGDLDPELAVWGCGGEKLVFTVDSAAEKVRDRLGSLAEVVSTGPVFDWHTVLARLGERGVERLMVEGGGTVHTQLVALNLADELHIAVAPLVVGQADAPRFLRPANYPGGPTARMKLLGCTQVGDVVLLRYSPKDLTCCQ</sequence>
<dbReference type="RefSeq" id="WP_184858209.1">
    <property type="nucleotide sequence ID" value="NZ_JACHIR010000001.1"/>
</dbReference>
<dbReference type="EMBL" id="JACHIR010000001">
    <property type="protein sequence ID" value="MBB5889382.1"/>
    <property type="molecule type" value="Genomic_DNA"/>
</dbReference>
<evidence type="ECO:0000259" key="4">
    <source>
        <dbReference type="Pfam" id="PF01872"/>
    </source>
</evidence>
<dbReference type="PANTHER" id="PTHR38011:SF7">
    <property type="entry name" value="2,5-DIAMINO-6-RIBOSYLAMINO-4(3H)-PYRIMIDINONE 5'-PHOSPHATE REDUCTASE"/>
    <property type="match status" value="1"/>
</dbReference>
<name>A0A7W9KB70_9PSEU</name>
<dbReference type="EC" id="1.1.1.193" evidence="5"/>
<evidence type="ECO:0000313" key="6">
    <source>
        <dbReference type="Proteomes" id="UP000585638"/>
    </source>
</evidence>
<dbReference type="Pfam" id="PF01872">
    <property type="entry name" value="RibD_C"/>
    <property type="match status" value="1"/>
</dbReference>
<reference evidence="5 6" key="1">
    <citation type="submission" date="2020-08" db="EMBL/GenBank/DDBJ databases">
        <title>Sequencing the genomes of 1000 actinobacteria strains.</title>
        <authorList>
            <person name="Klenk H.-P."/>
        </authorList>
    </citation>
    <scope>NUCLEOTIDE SEQUENCE [LARGE SCALE GENOMIC DNA]</scope>
    <source>
        <strain evidence="5 6">DSM 43851</strain>
    </source>
</reference>
<evidence type="ECO:0000256" key="2">
    <source>
        <dbReference type="ARBA" id="ARBA00022857"/>
    </source>
</evidence>
<accession>A0A7W9KB70</accession>
<evidence type="ECO:0000256" key="1">
    <source>
        <dbReference type="ARBA" id="ARBA00005104"/>
    </source>
</evidence>
<evidence type="ECO:0000313" key="5">
    <source>
        <dbReference type="EMBL" id="MBB5889382.1"/>
    </source>
</evidence>
<keyword evidence="3 5" id="KW-0560">Oxidoreductase</keyword>
<dbReference type="InterPro" id="IPR024072">
    <property type="entry name" value="DHFR-like_dom_sf"/>
</dbReference>
<comment type="caution">
    <text evidence="5">The sequence shown here is derived from an EMBL/GenBank/DDBJ whole genome shotgun (WGS) entry which is preliminary data.</text>
</comment>
<dbReference type="GO" id="GO:0009231">
    <property type="term" value="P:riboflavin biosynthetic process"/>
    <property type="evidence" value="ECO:0007669"/>
    <property type="project" value="InterPro"/>
</dbReference>
<evidence type="ECO:0000256" key="3">
    <source>
        <dbReference type="ARBA" id="ARBA00023002"/>
    </source>
</evidence>
<dbReference type="InterPro" id="IPR002734">
    <property type="entry name" value="RibDG_C"/>
</dbReference>
<keyword evidence="6" id="KW-1185">Reference proteome</keyword>
<dbReference type="AlphaFoldDB" id="A0A7W9KB70"/>
<dbReference type="Proteomes" id="UP000585638">
    <property type="component" value="Unassembled WGS sequence"/>
</dbReference>
<comment type="pathway">
    <text evidence="1">Cofactor biosynthesis; riboflavin biosynthesis.</text>
</comment>
<organism evidence="5 6">
    <name type="scientific">Kutzneria kofuensis</name>
    <dbReference type="NCBI Taxonomy" id="103725"/>
    <lineage>
        <taxon>Bacteria</taxon>
        <taxon>Bacillati</taxon>
        <taxon>Actinomycetota</taxon>
        <taxon>Actinomycetes</taxon>
        <taxon>Pseudonocardiales</taxon>
        <taxon>Pseudonocardiaceae</taxon>
        <taxon>Kutzneria</taxon>
    </lineage>
</organism>
<gene>
    <name evidence="5" type="ORF">BJ998_000578</name>
</gene>
<keyword evidence="2" id="KW-0521">NADP</keyword>
<dbReference type="PANTHER" id="PTHR38011">
    <property type="entry name" value="DIHYDROFOLATE REDUCTASE FAMILY PROTEIN (AFU_ORTHOLOGUE AFUA_8G06820)"/>
    <property type="match status" value="1"/>
</dbReference>